<dbReference type="InterPro" id="IPR007372">
    <property type="entry name" value="Lipid/polyisoprenoid-bd_YceI"/>
</dbReference>
<dbReference type="Proteomes" id="UP001319200">
    <property type="component" value="Unassembled WGS sequence"/>
</dbReference>
<gene>
    <name evidence="2" type="ORF">KK083_21195</name>
</gene>
<dbReference type="Pfam" id="PF04264">
    <property type="entry name" value="YceI"/>
    <property type="match status" value="1"/>
</dbReference>
<proteinExistence type="predicted"/>
<reference evidence="2 3" key="1">
    <citation type="submission" date="2021-05" db="EMBL/GenBank/DDBJ databases">
        <title>A Polyphasic approach of four new species of the genus Ohtaekwangia: Ohtaekwangia histidinii sp. nov., Ohtaekwangia cretensis sp. nov., Ohtaekwangia indiensis sp. nov., Ohtaekwangia reichenbachii sp. nov. from diverse environment.</title>
        <authorList>
            <person name="Octaviana S."/>
        </authorList>
    </citation>
    <scope>NUCLEOTIDE SEQUENCE [LARGE SCALE GENOMIC DNA]</scope>
    <source>
        <strain evidence="2 3">PWU4</strain>
    </source>
</reference>
<feature type="domain" description="Lipid/polyisoprenoid-binding YceI-like" evidence="1">
    <location>
        <begin position="3"/>
        <end position="172"/>
    </location>
</feature>
<dbReference type="InterPro" id="IPR036761">
    <property type="entry name" value="TTHA0802/YceI-like_sf"/>
</dbReference>
<organism evidence="2 3">
    <name type="scientific">Chryseosolibacter histidini</name>
    <dbReference type="NCBI Taxonomy" id="2782349"/>
    <lineage>
        <taxon>Bacteria</taxon>
        <taxon>Pseudomonadati</taxon>
        <taxon>Bacteroidota</taxon>
        <taxon>Cytophagia</taxon>
        <taxon>Cytophagales</taxon>
        <taxon>Chryseotaleaceae</taxon>
        <taxon>Chryseosolibacter</taxon>
    </lineage>
</organism>
<protein>
    <submittedName>
        <fullName evidence="2">YceI family protein</fullName>
    </submittedName>
</protein>
<dbReference type="EMBL" id="JAHESF010000025">
    <property type="protein sequence ID" value="MBT1699427.1"/>
    <property type="molecule type" value="Genomic_DNA"/>
</dbReference>
<keyword evidence="3" id="KW-1185">Reference proteome</keyword>
<name>A0AAP2GRC2_9BACT</name>
<dbReference type="SUPFAM" id="SSF101874">
    <property type="entry name" value="YceI-like"/>
    <property type="match status" value="1"/>
</dbReference>
<dbReference type="PANTHER" id="PTHR34406">
    <property type="entry name" value="PROTEIN YCEI"/>
    <property type="match status" value="1"/>
</dbReference>
<dbReference type="SMART" id="SM00867">
    <property type="entry name" value="YceI"/>
    <property type="match status" value="1"/>
</dbReference>
<evidence type="ECO:0000313" key="2">
    <source>
        <dbReference type="EMBL" id="MBT1699427.1"/>
    </source>
</evidence>
<evidence type="ECO:0000259" key="1">
    <source>
        <dbReference type="SMART" id="SM00867"/>
    </source>
</evidence>
<evidence type="ECO:0000313" key="3">
    <source>
        <dbReference type="Proteomes" id="UP001319200"/>
    </source>
</evidence>
<dbReference type="AlphaFoldDB" id="A0AAP2GRC2"/>
<comment type="caution">
    <text evidence="2">The sequence shown here is derived from an EMBL/GenBank/DDBJ whole genome shotgun (WGS) entry which is preliminary data.</text>
</comment>
<sequence>MTTWKIDPTHSEVKFKVKHLVVSTVTGHFNKFDATAQTATGDFSDAKLTFEADINSIDTKNEQRDGHLKSPDFFDAANHPKLTFVSKSVKRKSGNEYEVTGDLAIRGTKKEVKFDAIYNGTVKGFGGTDVAGFEITGKINRQEYGLAWSALTEAGGVVVGDDVKFEINAEFNRA</sequence>
<dbReference type="RefSeq" id="WP_254167368.1">
    <property type="nucleotide sequence ID" value="NZ_JAHESF010000025.1"/>
</dbReference>
<dbReference type="PANTHER" id="PTHR34406:SF1">
    <property type="entry name" value="PROTEIN YCEI"/>
    <property type="match status" value="1"/>
</dbReference>
<accession>A0AAP2GRC2</accession>
<dbReference type="Gene3D" id="2.40.128.110">
    <property type="entry name" value="Lipid/polyisoprenoid-binding, YceI-like"/>
    <property type="match status" value="1"/>
</dbReference>